<dbReference type="AlphaFoldDB" id="A0A1Y6B8G8"/>
<dbReference type="RefSeq" id="WP_085121125.1">
    <property type="nucleotide sequence ID" value="NZ_FWZX01000002.1"/>
</dbReference>
<sequence length="245" mass="26337">MKLTFRCLPEFEPFLPRPLPARQGLPDWLRRAPATAPSALVDAAAIRTAKHCPPLIDAMGLGLLLPLACDLRVGPEGFAWDWPLPMPARGNATRAPIGFHEPAQAAGTPLAPDDGRFLVKFMNFWAIEAPPGVSLLFGHPANRPDLPFRTLSGLVDCDRFAAGMVHFPALWTDPAFEGVLPAGTPVAQCVPVVREVLELAFEPLDGAALEAQLELQQALAAEPGAYRKRFRAARGGSGLAEEQEA</sequence>
<gene>
    <name evidence="1" type="ORF">SAMN05428998_10240</name>
</gene>
<proteinExistence type="predicted"/>
<dbReference type="EMBL" id="FWZX01000002">
    <property type="protein sequence ID" value="SME96984.1"/>
    <property type="molecule type" value="Genomic_DNA"/>
</dbReference>
<dbReference type="Proteomes" id="UP000192917">
    <property type="component" value="Unassembled WGS sequence"/>
</dbReference>
<organism evidence="1 2">
    <name type="scientific">Tistlia consotensis USBA 355</name>
    <dbReference type="NCBI Taxonomy" id="560819"/>
    <lineage>
        <taxon>Bacteria</taxon>
        <taxon>Pseudomonadati</taxon>
        <taxon>Pseudomonadota</taxon>
        <taxon>Alphaproteobacteria</taxon>
        <taxon>Rhodospirillales</taxon>
        <taxon>Rhodovibrionaceae</taxon>
        <taxon>Tistlia</taxon>
    </lineage>
</organism>
<evidence type="ECO:0000313" key="2">
    <source>
        <dbReference type="Proteomes" id="UP000192917"/>
    </source>
</evidence>
<name>A0A1Y6B8G8_9PROT</name>
<accession>A0A1Y6B8G8</accession>
<reference evidence="1 2" key="1">
    <citation type="submission" date="2017-04" db="EMBL/GenBank/DDBJ databases">
        <authorList>
            <person name="Afonso C.L."/>
            <person name="Miller P.J."/>
            <person name="Scott M.A."/>
            <person name="Spackman E."/>
            <person name="Goraichik I."/>
            <person name="Dimitrov K.M."/>
            <person name="Suarez D.L."/>
            <person name="Swayne D.E."/>
        </authorList>
    </citation>
    <scope>NUCLEOTIDE SEQUENCE [LARGE SCALE GENOMIC DNA]</scope>
    <source>
        <strain evidence="1 2">USBA 355</strain>
    </source>
</reference>
<evidence type="ECO:0000313" key="1">
    <source>
        <dbReference type="EMBL" id="SME96984.1"/>
    </source>
</evidence>
<protein>
    <submittedName>
        <fullName evidence="1">Uncharacterized protein</fullName>
    </submittedName>
</protein>
<keyword evidence="2" id="KW-1185">Reference proteome</keyword>
<dbReference type="STRING" id="560819.SAMN05428998_10240"/>